<dbReference type="GO" id="GO:0001669">
    <property type="term" value="C:acrosomal vesicle"/>
    <property type="evidence" value="ECO:0007669"/>
    <property type="project" value="TreeGrafter"/>
</dbReference>
<dbReference type="Proteomes" id="UP000279307">
    <property type="component" value="Chromosome 2"/>
</dbReference>
<organism evidence="2 4">
    <name type="scientific">Ooceraea biroi</name>
    <name type="common">Clonal raider ant</name>
    <name type="synonym">Cerapachys biroi</name>
    <dbReference type="NCBI Taxonomy" id="2015173"/>
    <lineage>
        <taxon>Eukaryota</taxon>
        <taxon>Metazoa</taxon>
        <taxon>Ecdysozoa</taxon>
        <taxon>Arthropoda</taxon>
        <taxon>Hexapoda</taxon>
        <taxon>Insecta</taxon>
        <taxon>Pterygota</taxon>
        <taxon>Neoptera</taxon>
        <taxon>Endopterygota</taxon>
        <taxon>Hymenoptera</taxon>
        <taxon>Apocrita</taxon>
        <taxon>Aculeata</taxon>
        <taxon>Formicoidea</taxon>
        <taxon>Formicidae</taxon>
        <taxon>Dorylinae</taxon>
        <taxon>Ooceraea</taxon>
    </lineage>
</organism>
<dbReference type="EMBL" id="KK107525">
    <property type="protein sequence ID" value="EZA49289.1"/>
    <property type="molecule type" value="Genomic_DNA"/>
</dbReference>
<feature type="domain" description="IQ motif and ubiquitin-like" evidence="1">
    <location>
        <begin position="222"/>
        <end position="336"/>
    </location>
</feature>
<dbReference type="InterPro" id="IPR037695">
    <property type="entry name" value="IQUB"/>
</dbReference>
<keyword evidence="4" id="KW-1185">Reference proteome</keyword>
<reference evidence="2 4" key="1">
    <citation type="journal article" date="2014" name="Curr. Biol.">
        <title>The genome of the clonal raider ant Cerapachys biroi.</title>
        <authorList>
            <person name="Oxley P.R."/>
            <person name="Ji L."/>
            <person name="Fetter-Pruneda I."/>
            <person name="McKenzie S.K."/>
            <person name="Li C."/>
            <person name="Hu H."/>
            <person name="Zhang G."/>
            <person name="Kronauer D.J."/>
        </authorList>
    </citation>
    <scope>NUCLEOTIDE SEQUENCE [LARGE SCALE GENOMIC DNA]</scope>
</reference>
<evidence type="ECO:0000259" key="1">
    <source>
        <dbReference type="Pfam" id="PF25805"/>
    </source>
</evidence>
<dbReference type="STRING" id="2015173.A0A026W2M9"/>
<dbReference type="GO" id="GO:0031514">
    <property type="term" value="C:motile cilium"/>
    <property type="evidence" value="ECO:0007669"/>
    <property type="project" value="TreeGrafter"/>
</dbReference>
<dbReference type="OMA" id="TFAQKER"/>
<gene>
    <name evidence="3" type="ORF">DMN91_001508</name>
    <name evidence="2" type="ORF">X777_12314</name>
</gene>
<dbReference type="InterPro" id="IPR057887">
    <property type="entry name" value="IQUB_helical"/>
</dbReference>
<dbReference type="AlphaFoldDB" id="A0A026W2M9"/>
<reference evidence="3" key="3">
    <citation type="submission" date="2018-07" db="EMBL/GenBank/DDBJ databases">
        <authorList>
            <person name="Mckenzie S.K."/>
            <person name="Kronauer D.J.C."/>
        </authorList>
    </citation>
    <scope>NUCLEOTIDE SEQUENCE</scope>
    <source>
        <strain evidence="3">Clonal line C1</strain>
    </source>
</reference>
<evidence type="ECO:0000313" key="2">
    <source>
        <dbReference type="EMBL" id="EZA49289.1"/>
    </source>
</evidence>
<evidence type="ECO:0000313" key="3">
    <source>
        <dbReference type="EMBL" id="RLU25352.1"/>
    </source>
</evidence>
<name>A0A026W2M9_OOCBI</name>
<dbReference type="Pfam" id="PF25805">
    <property type="entry name" value="IQUB"/>
    <property type="match status" value="1"/>
</dbReference>
<protein>
    <submittedName>
        <fullName evidence="2">IQ and ubiquitin-like domain-containing protein</fullName>
    </submittedName>
</protein>
<sequence>MVQIEKQTVRKPYLGGWRHKITETEYLNAATQTGPPPKRIPWKDTRSRMVQTVQTTDEATQSLRHRVTQMWRDDCYIPNEADKYMTVKPYESYIEMQLRLGRHACVIQRNYRAYRLMKYVRKCAQTYRDLSENCRRYEEEKAIAYKMRHKRNILRQTYPRSRADFDMLYSLIEKWRADRLKDIKLRLFKAGQRAENYRILEKTVEMFNHVDRHKQAIKSAYRKRRTLRFLTVNCEPIRWNSYKRIPVEMITMRIQKAREFKELYDALSSRDVTLEERIKLLMTLKKLLKEHNCLEAFDLLFLLDQEITLLNRKIKGLSLDSLNERIMHTYLNFVSMYGICGCECVDENFKNDELRESLETRTKFCRSCLKLLPYHRFLSHTRMKKTSVCISCSSLRQRNIAHVDYDPYMFILNCVQADENRRNSTSALPFIMQEHDIYHLVNHIWHGRSAVSKNMDLFLFRLARYQKDVEWSPWNCILLTEDEADVHYRIDDPATVYSKYLINQIHLAHQTAKNYFKQLIVIEKDFRASCRFSTLQASTNSTDRR</sequence>
<dbReference type="OrthoDB" id="10265862at2759"/>
<proteinExistence type="predicted"/>
<dbReference type="Proteomes" id="UP000053097">
    <property type="component" value="Unassembled WGS sequence"/>
</dbReference>
<dbReference type="GO" id="GO:0060271">
    <property type="term" value="P:cilium assembly"/>
    <property type="evidence" value="ECO:0007669"/>
    <property type="project" value="TreeGrafter"/>
</dbReference>
<reference evidence="3" key="2">
    <citation type="journal article" date="2018" name="Genome Res.">
        <title>The genomic architecture and molecular evolution of ant odorant receptors.</title>
        <authorList>
            <person name="McKenzie S.K."/>
            <person name="Kronauer D.J.C."/>
        </authorList>
    </citation>
    <scope>NUCLEOTIDE SEQUENCE [LARGE SCALE GENOMIC DNA]</scope>
    <source>
        <strain evidence="3">Clonal line C1</strain>
    </source>
</reference>
<accession>A0A026W2M9</accession>
<dbReference type="GO" id="GO:0030317">
    <property type="term" value="P:flagellated sperm motility"/>
    <property type="evidence" value="ECO:0007669"/>
    <property type="project" value="TreeGrafter"/>
</dbReference>
<evidence type="ECO:0000313" key="4">
    <source>
        <dbReference type="Proteomes" id="UP000053097"/>
    </source>
</evidence>
<dbReference type="EMBL" id="QOIP01000002">
    <property type="protein sequence ID" value="RLU25352.1"/>
    <property type="molecule type" value="Genomic_DNA"/>
</dbReference>
<dbReference type="PANTHER" id="PTHR21074:SF0">
    <property type="entry name" value="IQ AND UBIQUITIN-LIKE DOMAIN-CONTAINING PROTEIN"/>
    <property type="match status" value="1"/>
</dbReference>
<dbReference type="PANTHER" id="PTHR21074">
    <property type="entry name" value="IQ AND UBIQUITIN-LIKE DOMAIN-CONTAINING PROTEIN"/>
    <property type="match status" value="1"/>
</dbReference>